<dbReference type="PANTHER" id="PTHR48006:SF52">
    <property type="entry name" value="PROTEIN KINASE DOMAIN-CONTAINING PROTEIN"/>
    <property type="match status" value="1"/>
</dbReference>
<evidence type="ECO:0000256" key="1">
    <source>
        <dbReference type="ARBA" id="ARBA00004479"/>
    </source>
</evidence>
<evidence type="ECO:0000313" key="21">
    <source>
        <dbReference type="EMBL" id="KAF9620656.1"/>
    </source>
</evidence>
<evidence type="ECO:0000256" key="7">
    <source>
        <dbReference type="ARBA" id="ARBA00022692"/>
    </source>
</evidence>
<dbReference type="InterPro" id="IPR051824">
    <property type="entry name" value="LRR_Rcpt-Like_S/T_Kinase"/>
</dbReference>
<accession>A0A835IMF5</accession>
<dbReference type="FunFam" id="1.10.510.10:FF:000044">
    <property type="entry name" value="Putative LRR receptor-like serine/threonine-protein kinase"/>
    <property type="match status" value="1"/>
</dbReference>
<dbReference type="InterPro" id="IPR021720">
    <property type="entry name" value="Malectin_dom"/>
</dbReference>
<feature type="region of interest" description="Disordered" evidence="19">
    <location>
        <begin position="634"/>
        <end position="672"/>
    </location>
</feature>
<keyword evidence="7" id="KW-0812">Transmembrane</keyword>
<dbReference type="CDD" id="cd14066">
    <property type="entry name" value="STKc_IRAK"/>
    <property type="match status" value="1"/>
</dbReference>
<name>A0A835IMF5_9MAGN</name>
<proteinExistence type="predicted"/>
<dbReference type="PROSITE" id="PS50011">
    <property type="entry name" value="PROTEIN_KINASE_DOM"/>
    <property type="match status" value="1"/>
</dbReference>
<dbReference type="GO" id="GO:0016020">
    <property type="term" value="C:membrane"/>
    <property type="evidence" value="ECO:0007669"/>
    <property type="project" value="UniProtKB-SubCell"/>
</dbReference>
<comment type="subcellular location">
    <subcellularLocation>
        <location evidence="1">Membrane</location>
        <topology evidence="1">Single-pass type I membrane protein</topology>
    </subcellularLocation>
</comment>
<evidence type="ECO:0000256" key="9">
    <source>
        <dbReference type="ARBA" id="ARBA00022737"/>
    </source>
</evidence>
<evidence type="ECO:0000256" key="11">
    <source>
        <dbReference type="ARBA" id="ARBA00022777"/>
    </source>
</evidence>
<evidence type="ECO:0000256" key="14">
    <source>
        <dbReference type="ARBA" id="ARBA00023136"/>
    </source>
</evidence>
<keyword evidence="10" id="KW-0547">Nucleotide-binding</keyword>
<evidence type="ECO:0000256" key="17">
    <source>
        <dbReference type="ARBA" id="ARBA00047899"/>
    </source>
</evidence>
<dbReference type="FunFam" id="2.60.120.430:FF:000004">
    <property type="entry name" value="Putative leucine-rich repeat receptor-like serine/threonine-protein kinase"/>
    <property type="match status" value="1"/>
</dbReference>
<evidence type="ECO:0000256" key="6">
    <source>
        <dbReference type="ARBA" id="ARBA00022679"/>
    </source>
</evidence>
<keyword evidence="9" id="KW-0677">Repeat</keyword>
<dbReference type="Gene3D" id="2.60.120.430">
    <property type="entry name" value="Galactose-binding lectin"/>
    <property type="match status" value="1"/>
</dbReference>
<evidence type="ECO:0000256" key="15">
    <source>
        <dbReference type="ARBA" id="ARBA00023170"/>
    </source>
</evidence>
<dbReference type="InterPro" id="IPR011009">
    <property type="entry name" value="Kinase-like_dom_sf"/>
</dbReference>
<dbReference type="Proteomes" id="UP000631114">
    <property type="component" value="Unassembled WGS sequence"/>
</dbReference>
<comment type="caution">
    <text evidence="21">The sequence shown here is derived from an EMBL/GenBank/DDBJ whole genome shotgun (WGS) entry which is preliminary data.</text>
</comment>
<keyword evidence="14" id="KW-0472">Membrane</keyword>
<keyword evidence="12" id="KW-0067">ATP-binding</keyword>
<dbReference type="Pfam" id="PF07714">
    <property type="entry name" value="PK_Tyr_Ser-Thr"/>
    <property type="match status" value="1"/>
</dbReference>
<dbReference type="PROSITE" id="PS00108">
    <property type="entry name" value="PROTEIN_KINASE_ST"/>
    <property type="match status" value="1"/>
</dbReference>
<evidence type="ECO:0000256" key="8">
    <source>
        <dbReference type="ARBA" id="ARBA00022729"/>
    </source>
</evidence>
<dbReference type="PANTHER" id="PTHR48006">
    <property type="entry name" value="LEUCINE-RICH REPEAT-CONTAINING PROTEIN DDB_G0281931-RELATED"/>
    <property type="match status" value="1"/>
</dbReference>
<keyword evidence="5" id="KW-0433">Leucine-rich repeat</keyword>
<evidence type="ECO:0000256" key="5">
    <source>
        <dbReference type="ARBA" id="ARBA00022614"/>
    </source>
</evidence>
<dbReference type="EMBL" id="JADFTS010000002">
    <property type="protein sequence ID" value="KAF9620656.1"/>
    <property type="molecule type" value="Genomic_DNA"/>
</dbReference>
<keyword evidence="6" id="KW-0808">Transferase</keyword>
<dbReference type="GO" id="GO:0004674">
    <property type="term" value="F:protein serine/threonine kinase activity"/>
    <property type="evidence" value="ECO:0007669"/>
    <property type="project" value="UniProtKB-KW"/>
</dbReference>
<dbReference type="OrthoDB" id="1938112at2759"/>
<keyword evidence="3" id="KW-0723">Serine/threonine-protein kinase</keyword>
<evidence type="ECO:0000256" key="19">
    <source>
        <dbReference type="SAM" id="MobiDB-lite"/>
    </source>
</evidence>
<keyword evidence="16" id="KW-0325">Glycoprotein</keyword>
<evidence type="ECO:0000256" key="13">
    <source>
        <dbReference type="ARBA" id="ARBA00022989"/>
    </source>
</evidence>
<evidence type="ECO:0000256" key="12">
    <source>
        <dbReference type="ARBA" id="ARBA00022840"/>
    </source>
</evidence>
<evidence type="ECO:0000256" key="18">
    <source>
        <dbReference type="ARBA" id="ARBA00048679"/>
    </source>
</evidence>
<evidence type="ECO:0000256" key="4">
    <source>
        <dbReference type="ARBA" id="ARBA00022553"/>
    </source>
</evidence>
<dbReference type="InterPro" id="IPR001245">
    <property type="entry name" value="Ser-Thr/Tyr_kinase_cat_dom"/>
</dbReference>
<feature type="domain" description="Protein kinase" evidence="20">
    <location>
        <begin position="346"/>
        <end position="623"/>
    </location>
</feature>
<evidence type="ECO:0000256" key="2">
    <source>
        <dbReference type="ARBA" id="ARBA00012513"/>
    </source>
</evidence>
<keyword evidence="13" id="KW-1133">Transmembrane helix</keyword>
<dbReference type="InterPro" id="IPR000719">
    <property type="entry name" value="Prot_kinase_dom"/>
</dbReference>
<dbReference type="AlphaFoldDB" id="A0A835IMF5"/>
<dbReference type="Gene3D" id="3.30.200.20">
    <property type="entry name" value="Phosphorylase Kinase, domain 1"/>
    <property type="match status" value="1"/>
</dbReference>
<evidence type="ECO:0000256" key="10">
    <source>
        <dbReference type="ARBA" id="ARBA00022741"/>
    </source>
</evidence>
<comment type="catalytic activity">
    <reaction evidence="17">
        <text>L-threonyl-[protein] + ATP = O-phospho-L-threonyl-[protein] + ADP + H(+)</text>
        <dbReference type="Rhea" id="RHEA:46608"/>
        <dbReference type="Rhea" id="RHEA-COMP:11060"/>
        <dbReference type="Rhea" id="RHEA-COMP:11605"/>
        <dbReference type="ChEBI" id="CHEBI:15378"/>
        <dbReference type="ChEBI" id="CHEBI:30013"/>
        <dbReference type="ChEBI" id="CHEBI:30616"/>
        <dbReference type="ChEBI" id="CHEBI:61977"/>
        <dbReference type="ChEBI" id="CHEBI:456216"/>
        <dbReference type="EC" id="2.7.11.1"/>
    </reaction>
</comment>
<keyword evidence="11" id="KW-0418">Kinase</keyword>
<evidence type="ECO:0000313" key="22">
    <source>
        <dbReference type="Proteomes" id="UP000631114"/>
    </source>
</evidence>
<gene>
    <name evidence="21" type="ORF">IFM89_013682</name>
</gene>
<reference evidence="21 22" key="1">
    <citation type="submission" date="2020-10" db="EMBL/GenBank/DDBJ databases">
        <title>The Coptis chinensis genome and diversification of protoberbering-type alkaloids.</title>
        <authorList>
            <person name="Wang B."/>
            <person name="Shu S."/>
            <person name="Song C."/>
            <person name="Liu Y."/>
        </authorList>
    </citation>
    <scope>NUCLEOTIDE SEQUENCE [LARGE SCALE GENOMIC DNA]</scope>
    <source>
        <strain evidence="21">HL-2020</strain>
        <tissue evidence="21">Leaf</tissue>
    </source>
</reference>
<comment type="catalytic activity">
    <reaction evidence="18">
        <text>L-seryl-[protein] + ATP = O-phospho-L-seryl-[protein] + ADP + H(+)</text>
        <dbReference type="Rhea" id="RHEA:17989"/>
        <dbReference type="Rhea" id="RHEA-COMP:9863"/>
        <dbReference type="Rhea" id="RHEA-COMP:11604"/>
        <dbReference type="ChEBI" id="CHEBI:15378"/>
        <dbReference type="ChEBI" id="CHEBI:29999"/>
        <dbReference type="ChEBI" id="CHEBI:30616"/>
        <dbReference type="ChEBI" id="CHEBI:83421"/>
        <dbReference type="ChEBI" id="CHEBI:456216"/>
        <dbReference type="EC" id="2.7.11.1"/>
    </reaction>
</comment>
<keyword evidence="15" id="KW-0675">Receptor</keyword>
<keyword evidence="22" id="KW-1185">Reference proteome</keyword>
<evidence type="ECO:0000259" key="20">
    <source>
        <dbReference type="PROSITE" id="PS50011"/>
    </source>
</evidence>
<keyword evidence="8" id="KW-0732">Signal</keyword>
<protein>
    <recommendedName>
        <fullName evidence="2">non-specific serine/threonine protein kinase</fullName>
        <ecNumber evidence="2">2.7.11.1</ecNumber>
    </recommendedName>
</protein>
<dbReference type="InterPro" id="IPR008271">
    <property type="entry name" value="Ser/Thr_kinase_AS"/>
</dbReference>
<sequence length="672" mass="73724">MRCIFTSYLTGNALTGPVPERMLLTSKCNIDLSYNNFSLGSSRSPSCQQGNVNLFGSSSSGNNSSGVFPCLKSFQCPKKNSYSFHINSGGREVVANGSTTFEDDIESGGASKFFLSSTHKWAFSSTGNFMDNNDDDTDIYIATNTSGLTMKDYQLYMTARLSPLSLTYYGFCLLNGNYTVSLHFAEIMFINDNTYRSLGRRIFDIFIQGILVLKDFNIEDEAGGVGKAVIKNFTAVVTGNTLEIRFYWNGKGTTGIPLKGTYGPLVSAISVTSDFNPPLEDGKKISPGLVAGIVLSVSSLIVIVLGILWCKGCFGWKNEINKDLRGLDLQTGSFTLRQIKAATNNFDSDNKIGEGGFGPVYKGLLSDGTIIAVKQLSSKSKQGNREFVNEIGMISALQHPNLVRLYGCCIEGNQLLLVYEYMENNSLARALFGYEESELKLDWPTRHKVCVGIARALVYLHEESRLKIVHRDIKATNVLLDKDLNAKISDFGLAKLDEDENSHISTRIGGTLGYMAPEYAMSGYLTAKADVYSFGVVALEIVSGKSNTSYRAKEECLYILDWALVLQEKGELMDLVDPRLESNYIKEEVLGMINVALLCTNSSPTLRPTMSSVVSMLEGQTAVQKVASDSCIASDDKRTQSMSMDAPWTGSSTSAHDLYPVNPDSQYWKDGE</sequence>
<keyword evidence="4" id="KW-0597">Phosphoprotein</keyword>
<dbReference type="Pfam" id="PF11721">
    <property type="entry name" value="Malectin"/>
    <property type="match status" value="1"/>
</dbReference>
<dbReference type="SMART" id="SM00220">
    <property type="entry name" value="S_TKc"/>
    <property type="match status" value="1"/>
</dbReference>
<dbReference type="EC" id="2.7.11.1" evidence="2"/>
<dbReference type="FunFam" id="3.30.200.20:FF:000217">
    <property type="entry name" value="probable LRR receptor-like serine/threonine-protein kinase At1g53430"/>
    <property type="match status" value="1"/>
</dbReference>
<organism evidence="21 22">
    <name type="scientific">Coptis chinensis</name>
    <dbReference type="NCBI Taxonomy" id="261450"/>
    <lineage>
        <taxon>Eukaryota</taxon>
        <taxon>Viridiplantae</taxon>
        <taxon>Streptophyta</taxon>
        <taxon>Embryophyta</taxon>
        <taxon>Tracheophyta</taxon>
        <taxon>Spermatophyta</taxon>
        <taxon>Magnoliopsida</taxon>
        <taxon>Ranunculales</taxon>
        <taxon>Ranunculaceae</taxon>
        <taxon>Coptidoideae</taxon>
        <taxon>Coptis</taxon>
    </lineage>
</organism>
<evidence type="ECO:0000256" key="3">
    <source>
        <dbReference type="ARBA" id="ARBA00022527"/>
    </source>
</evidence>
<evidence type="ECO:0000256" key="16">
    <source>
        <dbReference type="ARBA" id="ARBA00023180"/>
    </source>
</evidence>
<dbReference type="SUPFAM" id="SSF56112">
    <property type="entry name" value="Protein kinase-like (PK-like)"/>
    <property type="match status" value="1"/>
</dbReference>
<dbReference type="GO" id="GO:0005524">
    <property type="term" value="F:ATP binding"/>
    <property type="evidence" value="ECO:0007669"/>
    <property type="project" value="UniProtKB-KW"/>
</dbReference>
<dbReference type="Gene3D" id="1.10.510.10">
    <property type="entry name" value="Transferase(Phosphotransferase) domain 1"/>
    <property type="match status" value="1"/>
</dbReference>